<proteinExistence type="predicted"/>
<dbReference type="RefSeq" id="WP_179258273.1">
    <property type="nucleotide sequence ID" value="NZ_MTHB01000057.1"/>
</dbReference>
<evidence type="ECO:0000313" key="2">
    <source>
        <dbReference type="Proteomes" id="UP000214720"/>
    </source>
</evidence>
<reference evidence="2" key="1">
    <citation type="submission" date="2017-01" db="EMBL/GenBank/DDBJ databases">
        <title>Genome Analysis of Deinococcus marmoris KOPRI26562.</title>
        <authorList>
            <person name="Kim J.H."/>
            <person name="Oh H.-M."/>
        </authorList>
    </citation>
    <scope>NUCLEOTIDE SEQUENCE [LARGE SCALE GENOMIC DNA]</scope>
    <source>
        <strain evidence="2">PAMC 26633</strain>
    </source>
</reference>
<protein>
    <submittedName>
        <fullName evidence="1">Uncharacterized protein</fullName>
    </submittedName>
</protein>
<comment type="caution">
    <text evidence="1">The sequence shown here is derived from an EMBL/GenBank/DDBJ whole genome shotgun (WGS) entry which is preliminary data.</text>
</comment>
<dbReference type="EMBL" id="MTHB01000057">
    <property type="protein sequence ID" value="OXC78643.1"/>
    <property type="molecule type" value="Genomic_DNA"/>
</dbReference>
<organism evidence="1 2">
    <name type="scientific">Caballeronia sordidicola</name>
    <name type="common">Burkholderia sordidicola</name>
    <dbReference type="NCBI Taxonomy" id="196367"/>
    <lineage>
        <taxon>Bacteria</taxon>
        <taxon>Pseudomonadati</taxon>
        <taxon>Pseudomonadota</taxon>
        <taxon>Betaproteobacteria</taxon>
        <taxon>Burkholderiales</taxon>
        <taxon>Burkholderiaceae</taxon>
        <taxon>Caballeronia</taxon>
    </lineage>
</organism>
<accession>A0A226X5L0</accession>
<sequence>MKNQKPLEIILGSAVDMEAQSLCLAVAAIRKARGKKNPDDFPVDTPEWHQVCEEFVNDVLVALGEDPSDMPDDFTFFELGYESEEAYQQALEEERRNQA</sequence>
<evidence type="ECO:0000313" key="1">
    <source>
        <dbReference type="EMBL" id="OXC78643.1"/>
    </source>
</evidence>
<dbReference type="Proteomes" id="UP000214720">
    <property type="component" value="Unassembled WGS sequence"/>
</dbReference>
<name>A0A226X5L0_CABSO</name>
<dbReference type="AlphaFoldDB" id="A0A226X5L0"/>
<gene>
    <name evidence="1" type="ORF">BSU04_10965</name>
</gene>